<evidence type="ECO:0000313" key="3">
    <source>
        <dbReference type="EMBL" id="KAJ7633159.1"/>
    </source>
</evidence>
<proteinExistence type="predicted"/>
<evidence type="ECO:0000256" key="2">
    <source>
        <dbReference type="SAM" id="SignalP"/>
    </source>
</evidence>
<feature type="region of interest" description="Disordered" evidence="1">
    <location>
        <begin position="491"/>
        <end position="511"/>
    </location>
</feature>
<evidence type="ECO:0000256" key="1">
    <source>
        <dbReference type="SAM" id="MobiDB-lite"/>
    </source>
</evidence>
<sequence length="571" mass="63124">MPGPPVVMAAYGALLAMTCSEAVTTAEYPIPSHLLFSNVPPLDDEIVLFRKLLVDIAARIDVLNAQIATMSIQTAAEQIVERDALVARADQCKTVLSPTRRLPLELVCEIMTLVPCTREIGGQEVAQAPWRLGHICRSWRAWVLGDPCLWSSLHILYRDDDSDHDFPLAMVETQLMEGPSLLKISPWDLLVPLSERWKSLHIQYREDDDLDCLARVLRPIAGHLSNLERLALFSSSYDSTSIKPEWDIDIFLIAPRLREVFLTGWSGSSCGYYSVDLPIPWSQIARYRGLFAAADTHLRIFQKTPSLVECTIGVDKEDIPAFTAILPCLRRLCVDGPGGMLANIIAPSLEDLFLTDMTPTATPFVYSSSCRLKTLVLTELTRIDNLISLLEACPLLETFILSGVMLPDIPKTTPLFAALQLSGSNSDICPNLAVFAFGMRVSPDVSWKEVLFRMIRSRHFAGRLRTVRLFRNVIPFGSAFVKEMNAEIGLGLRPDRQNDGSTSRHDGGSAPGSSAILRMAHYCGSAGFPSTNRSNPWRHGLSGAVTASTRHDGRDGSDGYHPAVLRPRNMV</sequence>
<dbReference type="EMBL" id="JARKIF010000008">
    <property type="protein sequence ID" value="KAJ7633159.1"/>
    <property type="molecule type" value="Genomic_DNA"/>
</dbReference>
<feature type="compositionally biased region" description="Basic and acidic residues" evidence="1">
    <location>
        <begin position="493"/>
        <end position="507"/>
    </location>
</feature>
<feature type="signal peptide" evidence="2">
    <location>
        <begin position="1"/>
        <end position="22"/>
    </location>
</feature>
<comment type="caution">
    <text evidence="3">The sequence shown here is derived from an EMBL/GenBank/DDBJ whole genome shotgun (WGS) entry which is preliminary data.</text>
</comment>
<accession>A0AAD7BXQ8</accession>
<feature type="compositionally biased region" description="Basic and acidic residues" evidence="1">
    <location>
        <begin position="549"/>
        <end position="558"/>
    </location>
</feature>
<dbReference type="Proteomes" id="UP001221142">
    <property type="component" value="Unassembled WGS sequence"/>
</dbReference>
<evidence type="ECO:0008006" key="5">
    <source>
        <dbReference type="Google" id="ProtNLM"/>
    </source>
</evidence>
<gene>
    <name evidence="3" type="ORF">FB45DRAFT_1003307</name>
</gene>
<dbReference type="AlphaFoldDB" id="A0AAD7BXQ8"/>
<organism evidence="3 4">
    <name type="scientific">Roridomyces roridus</name>
    <dbReference type="NCBI Taxonomy" id="1738132"/>
    <lineage>
        <taxon>Eukaryota</taxon>
        <taxon>Fungi</taxon>
        <taxon>Dikarya</taxon>
        <taxon>Basidiomycota</taxon>
        <taxon>Agaricomycotina</taxon>
        <taxon>Agaricomycetes</taxon>
        <taxon>Agaricomycetidae</taxon>
        <taxon>Agaricales</taxon>
        <taxon>Marasmiineae</taxon>
        <taxon>Mycenaceae</taxon>
        <taxon>Roridomyces</taxon>
    </lineage>
</organism>
<dbReference type="InterPro" id="IPR032675">
    <property type="entry name" value="LRR_dom_sf"/>
</dbReference>
<keyword evidence="2" id="KW-0732">Signal</keyword>
<dbReference type="SUPFAM" id="SSF52047">
    <property type="entry name" value="RNI-like"/>
    <property type="match status" value="1"/>
</dbReference>
<feature type="chain" id="PRO_5042127793" description="F-box domain-containing protein" evidence="2">
    <location>
        <begin position="23"/>
        <end position="571"/>
    </location>
</feature>
<name>A0AAD7BXQ8_9AGAR</name>
<keyword evidence="4" id="KW-1185">Reference proteome</keyword>
<evidence type="ECO:0000313" key="4">
    <source>
        <dbReference type="Proteomes" id="UP001221142"/>
    </source>
</evidence>
<dbReference type="Gene3D" id="3.80.10.10">
    <property type="entry name" value="Ribonuclease Inhibitor"/>
    <property type="match status" value="1"/>
</dbReference>
<reference evidence="3" key="1">
    <citation type="submission" date="2023-03" db="EMBL/GenBank/DDBJ databases">
        <title>Massive genome expansion in bonnet fungi (Mycena s.s.) driven by repeated elements and novel gene families across ecological guilds.</title>
        <authorList>
            <consortium name="Lawrence Berkeley National Laboratory"/>
            <person name="Harder C.B."/>
            <person name="Miyauchi S."/>
            <person name="Viragh M."/>
            <person name="Kuo A."/>
            <person name="Thoen E."/>
            <person name="Andreopoulos B."/>
            <person name="Lu D."/>
            <person name="Skrede I."/>
            <person name="Drula E."/>
            <person name="Henrissat B."/>
            <person name="Morin E."/>
            <person name="Kohler A."/>
            <person name="Barry K."/>
            <person name="LaButti K."/>
            <person name="Morin E."/>
            <person name="Salamov A."/>
            <person name="Lipzen A."/>
            <person name="Mereny Z."/>
            <person name="Hegedus B."/>
            <person name="Baldrian P."/>
            <person name="Stursova M."/>
            <person name="Weitz H."/>
            <person name="Taylor A."/>
            <person name="Grigoriev I.V."/>
            <person name="Nagy L.G."/>
            <person name="Martin F."/>
            <person name="Kauserud H."/>
        </authorList>
    </citation>
    <scope>NUCLEOTIDE SEQUENCE</scope>
    <source>
        <strain evidence="3">9284</strain>
    </source>
</reference>
<feature type="region of interest" description="Disordered" evidence="1">
    <location>
        <begin position="546"/>
        <end position="571"/>
    </location>
</feature>
<protein>
    <recommendedName>
        <fullName evidence="5">F-box domain-containing protein</fullName>
    </recommendedName>
</protein>